<feature type="compositionally biased region" description="Low complexity" evidence="1">
    <location>
        <begin position="25"/>
        <end position="34"/>
    </location>
</feature>
<proteinExistence type="predicted"/>
<sequence>MALRKSESGASSWVEAGSGGDGEPNEAAAGAVGAESEERRQDPAEAGSEEAPPGEDPPKEEEAAVADPSIFQLSYPRPRLRWTAELHEQFVKAIDELGGANSNFYFFLSPTFSSVSRKKDRSIGLERLEGGSGEKISCRPTIVIEGGDMVPPMNQLQAEEPSVQSAFNMNGINVLGDEALSDLHLMVEHYYFNQPQATFVTAPPPRPLPALGPLPAPPAPAPAPEPAINSVKYEDVVEPSLLPLFPAGGPTMEWPEFNQGGARRALDNPPTMDDYLNYSADFTNPSSCTLFNTFFDDVATLPPPNPDFFSPPPTFP</sequence>
<accession>A0A8X8X5H9</accession>
<feature type="region of interest" description="Disordered" evidence="1">
    <location>
        <begin position="1"/>
        <end position="68"/>
    </location>
</feature>
<name>A0A8X8X5H9_SALSN</name>
<dbReference type="Proteomes" id="UP000298416">
    <property type="component" value="Unassembled WGS sequence"/>
</dbReference>
<gene>
    <name evidence="2" type="ORF">SASPL_130122</name>
</gene>
<reference evidence="2" key="1">
    <citation type="submission" date="2018-01" db="EMBL/GenBank/DDBJ databases">
        <authorList>
            <person name="Mao J.F."/>
        </authorList>
    </citation>
    <scope>NUCLEOTIDE SEQUENCE</scope>
    <source>
        <strain evidence="2">Huo1</strain>
        <tissue evidence="2">Leaf</tissue>
    </source>
</reference>
<reference evidence="2" key="2">
    <citation type="submission" date="2020-08" db="EMBL/GenBank/DDBJ databases">
        <title>Plant Genome Project.</title>
        <authorList>
            <person name="Zhang R.-G."/>
        </authorList>
    </citation>
    <scope>NUCLEOTIDE SEQUENCE</scope>
    <source>
        <strain evidence="2">Huo1</strain>
        <tissue evidence="2">Leaf</tissue>
    </source>
</reference>
<dbReference type="EMBL" id="PNBA02000011">
    <property type="protein sequence ID" value="KAG6407138.1"/>
    <property type="molecule type" value="Genomic_DNA"/>
</dbReference>
<comment type="caution">
    <text evidence="2">The sequence shown here is derived from an EMBL/GenBank/DDBJ whole genome shotgun (WGS) entry which is preliminary data.</text>
</comment>
<dbReference type="Gene3D" id="1.10.10.60">
    <property type="entry name" value="Homeodomain-like"/>
    <property type="match status" value="1"/>
</dbReference>
<evidence type="ECO:0000256" key="1">
    <source>
        <dbReference type="SAM" id="MobiDB-lite"/>
    </source>
</evidence>
<evidence type="ECO:0000313" key="3">
    <source>
        <dbReference type="Proteomes" id="UP000298416"/>
    </source>
</evidence>
<organism evidence="2">
    <name type="scientific">Salvia splendens</name>
    <name type="common">Scarlet sage</name>
    <dbReference type="NCBI Taxonomy" id="180675"/>
    <lineage>
        <taxon>Eukaryota</taxon>
        <taxon>Viridiplantae</taxon>
        <taxon>Streptophyta</taxon>
        <taxon>Embryophyta</taxon>
        <taxon>Tracheophyta</taxon>
        <taxon>Spermatophyta</taxon>
        <taxon>Magnoliopsida</taxon>
        <taxon>eudicotyledons</taxon>
        <taxon>Gunneridae</taxon>
        <taxon>Pentapetalae</taxon>
        <taxon>asterids</taxon>
        <taxon>lamiids</taxon>
        <taxon>Lamiales</taxon>
        <taxon>Lamiaceae</taxon>
        <taxon>Nepetoideae</taxon>
        <taxon>Mentheae</taxon>
        <taxon>Salviinae</taxon>
        <taxon>Salvia</taxon>
        <taxon>Salvia subgen. Calosphace</taxon>
        <taxon>core Calosphace</taxon>
    </lineage>
</organism>
<keyword evidence="3" id="KW-1185">Reference proteome</keyword>
<evidence type="ECO:0000313" key="2">
    <source>
        <dbReference type="EMBL" id="KAG6407138.1"/>
    </source>
</evidence>
<dbReference type="AlphaFoldDB" id="A0A8X8X5H9"/>
<protein>
    <submittedName>
        <fullName evidence="2">Uncharacterized protein</fullName>
    </submittedName>
</protein>